<dbReference type="GeneID" id="70080437"/>
<dbReference type="Proteomes" id="UP000261731">
    <property type="component" value="Segment"/>
</dbReference>
<reference evidence="1 2" key="1">
    <citation type="submission" date="2018-07" db="EMBL/GenBank/DDBJ databases">
        <authorList>
            <person name="Bragdon E."/>
            <person name="Orellana H."/>
            <person name="Sterchele H."/>
            <person name="Molloy S.D."/>
            <person name="Garlena R.A."/>
            <person name="Russell D.A."/>
            <person name="Pope W.H."/>
            <person name="Jacobs-Sera D."/>
            <person name="Hatfull G.F."/>
        </authorList>
    </citation>
    <scope>NUCLEOTIDE SEQUENCE [LARGE SCALE GENOMIC DNA]</scope>
</reference>
<dbReference type="RefSeq" id="YP_010245921.1">
    <property type="nucleotide sequence ID" value="NC_060131.1"/>
</dbReference>
<evidence type="ECO:0000313" key="2">
    <source>
        <dbReference type="Proteomes" id="UP000261731"/>
    </source>
</evidence>
<proteinExistence type="predicted"/>
<accession>A0A385DYF7</accession>
<gene>
    <name evidence="1" type="primary">65</name>
    <name evidence="1" type="ORF">SEA_NEVILLE_65</name>
</gene>
<organism evidence="1 2">
    <name type="scientific">Gordonia phage Neville</name>
    <dbReference type="NCBI Taxonomy" id="2301693"/>
    <lineage>
        <taxon>Viruses</taxon>
        <taxon>Duplodnaviria</taxon>
        <taxon>Heunggongvirae</taxon>
        <taxon>Uroviricota</taxon>
        <taxon>Caudoviricetes</taxon>
        <taxon>Deeyouvirinae</taxon>
        <taxon>Nevillevirus</taxon>
        <taxon>Nevillevirus neville</taxon>
    </lineage>
</organism>
<dbReference type="KEGG" id="vg:70080437"/>
<sequence>MQHIDYPHLETVDGLNKEAIGTVVRSSTHVFVKATKRQWIQPGTTTLRDSAELFILDDRGDFLVLWRPEKKRSVDDDNYLTLL</sequence>
<protein>
    <submittedName>
        <fullName evidence="1">Uncharacterized protein</fullName>
    </submittedName>
</protein>
<keyword evidence="2" id="KW-1185">Reference proteome</keyword>
<name>A0A385DYF7_9CAUD</name>
<evidence type="ECO:0000313" key="1">
    <source>
        <dbReference type="EMBL" id="AXQ64434.1"/>
    </source>
</evidence>
<dbReference type="EMBL" id="MH651182">
    <property type="protein sequence ID" value="AXQ64434.1"/>
    <property type="molecule type" value="Genomic_DNA"/>
</dbReference>